<feature type="region of interest" description="Disordered" evidence="1">
    <location>
        <begin position="744"/>
        <end position="811"/>
    </location>
</feature>
<feature type="compositionally biased region" description="Basic and acidic residues" evidence="1">
    <location>
        <begin position="189"/>
        <end position="230"/>
    </location>
</feature>
<feature type="compositionally biased region" description="Polar residues" evidence="1">
    <location>
        <begin position="1238"/>
        <end position="1269"/>
    </location>
</feature>
<feature type="compositionally biased region" description="Low complexity" evidence="1">
    <location>
        <begin position="617"/>
        <end position="636"/>
    </location>
</feature>
<feature type="compositionally biased region" description="Polar residues" evidence="1">
    <location>
        <begin position="387"/>
        <end position="399"/>
    </location>
</feature>
<evidence type="ECO:0000313" key="3">
    <source>
        <dbReference type="Proteomes" id="UP000747542"/>
    </source>
</evidence>
<feature type="region of interest" description="Disordered" evidence="1">
    <location>
        <begin position="958"/>
        <end position="977"/>
    </location>
</feature>
<feature type="non-terminal residue" evidence="2">
    <location>
        <position position="1"/>
    </location>
</feature>
<protein>
    <submittedName>
        <fullName evidence="2">Putative GPI-anchored adhesin-like protein PGA55-like 2</fullName>
    </submittedName>
</protein>
<feature type="region of interest" description="Disordered" evidence="1">
    <location>
        <begin position="648"/>
        <end position="683"/>
    </location>
</feature>
<feature type="compositionally biased region" description="Low complexity" evidence="1">
    <location>
        <begin position="1205"/>
        <end position="1225"/>
    </location>
</feature>
<organism evidence="2 3">
    <name type="scientific">Homarus americanus</name>
    <name type="common">American lobster</name>
    <dbReference type="NCBI Taxonomy" id="6706"/>
    <lineage>
        <taxon>Eukaryota</taxon>
        <taxon>Metazoa</taxon>
        <taxon>Ecdysozoa</taxon>
        <taxon>Arthropoda</taxon>
        <taxon>Crustacea</taxon>
        <taxon>Multicrustacea</taxon>
        <taxon>Malacostraca</taxon>
        <taxon>Eumalacostraca</taxon>
        <taxon>Eucarida</taxon>
        <taxon>Decapoda</taxon>
        <taxon>Pleocyemata</taxon>
        <taxon>Astacidea</taxon>
        <taxon>Nephropoidea</taxon>
        <taxon>Nephropidae</taxon>
        <taxon>Homarus</taxon>
    </lineage>
</organism>
<feature type="compositionally biased region" description="Low complexity" evidence="1">
    <location>
        <begin position="1394"/>
        <end position="1405"/>
    </location>
</feature>
<feature type="compositionally biased region" description="Low complexity" evidence="1">
    <location>
        <begin position="1320"/>
        <end position="1343"/>
    </location>
</feature>
<reference evidence="2" key="1">
    <citation type="journal article" date="2021" name="Sci. Adv.">
        <title>The American lobster genome reveals insights on longevity, neural, and immune adaptations.</title>
        <authorList>
            <person name="Polinski J.M."/>
            <person name="Zimin A.V."/>
            <person name="Clark K.F."/>
            <person name="Kohn A.B."/>
            <person name="Sadowski N."/>
            <person name="Timp W."/>
            <person name="Ptitsyn A."/>
            <person name="Khanna P."/>
            <person name="Romanova D.Y."/>
            <person name="Williams P."/>
            <person name="Greenwood S.J."/>
            <person name="Moroz L.L."/>
            <person name="Walt D.R."/>
            <person name="Bodnar A.G."/>
        </authorList>
    </citation>
    <scope>NUCLEOTIDE SEQUENCE</scope>
    <source>
        <strain evidence="2">GMGI-L3</strain>
    </source>
</reference>
<gene>
    <name evidence="2" type="primary">PGA55-L2</name>
    <name evidence="2" type="ORF">Hamer_G015295</name>
</gene>
<sequence length="1448" mass="157320">LSTSSVVLEVLSTSSVVLEVLSTSSVVLEVLSTSSVGVEYVQRGVGEMVYFRFLSLTLFTVTHRVDPRVTHRVTPSASLTASLTTVTHRVTHVLFRVERPVVSSALSNMFSDLLKLMIRGERGEAKGVVEGDTQVQRFHLPHAKLHHHHSNTLKGRSKKFYKSSSSHSVLSSSSLSSSSSSPFSHYRRRVEVSRSKSSKKKESREEGRGRGDAKRDTSSKGTDAARHEDSLGAGSHHSSKVSLLEGRHQVVEPITVCFKDNLARLLRERPKKVPHRPGTRNSYVSDCVIHGRDPFLEDDENQSDNEPVVGAVRLSHQAAFHKISVRPRRTHGVPRSRRATQIGGQISLPDVIEEANSKNSASQKPLSIPTASPSLSTPHPESDNLEEPSSTSYESQAGLEQQDPEKKDKEEKRDGSLAQLFFGSKRSGRRQSRGSGDDSRENSVSPLRRGGDQRASREKRRDSSGSRFPLIGGASKTRQESHPLPPSGRPREPSKERVTKDVSTSSPQPLHTVSIEGAMETNLPGQPNFRISPYDERPSRPADGVRKVKSFREVPEQNATHREIVRRKVSSQTNVEDQRSVPSKMSRLSASLESLDGDELTRKSPAVHGTPSKILQTETSSSSQRSSTDSLTTTPLPGVFIRHESQSHNKTVLQKHQEHLQQLQQQQGAQEVNSGPYSLDSSIGLQSRESEDLLRKAASVDHVCCTLETQIQTREPETKESITPKAVEIKSTTEPKLNTVEAKIESGKPESKKSPGQILRSQSIHKTEETPVQGAPPEEGDMEGEYVPRRPLRKEPSMKRLPPRDPGPTAVPEFMRIQLNRVESKGQSVIYDTEQERNPKIERKEVEILNKKTETPLVSETIQKEVQIHEQPAENSLILKKESINILTSKESKAPTPSPVQKSNAQGSRGIFRDTSPSGNTVDSGDGDSGAEGSSSEPPVDRVVLRKPLISERTPIIERACSVTNPTPTKSRGEQPELFKVFARRSFKVKDVDKDKSESLDIDDTYVEATSEVSEVTISPVRTHSNSSPASVCIGSSLTSVSPSQLSAEGLQKPSINAISFNRKSVGNPALSFCPPPVSTSDSPANSSLSTKPVVFVLSNNSTVDTSSTEVTVTSSSRSITTITSTNGIMTSSVQSKPTTTPNQGLAAHPVQISPTPPTVSDSSVTVSTTPPSGIISKIINNRTTSITSINDTSSENENEINLATPPLISTPSKSTLSSRSGSGLFWPPRPQQDQEETLQPSQPTQIPTTLPSLINPQQKKLSLNSTSDYEGIRDSEQTEEIEVEISPLDIGAARRRFMSGGMDRSHAPVTPPTQNSLPASTSPVLGSSPSGSASNSLGNPSSIVAKTGPPVTEARNNTPSFTITVRTQAAPSTNRLDTTPVSTSIVNPNVDLNSSVTSNSSTTSIGKPEQGAAQQAAEDWRVLTRPPVSRNSKVLEMANNFQKLQVA</sequence>
<name>A0A8J5N946_HOMAM</name>
<feature type="region of interest" description="Disordered" evidence="1">
    <location>
        <begin position="1394"/>
        <end position="1419"/>
    </location>
</feature>
<feature type="region of interest" description="Disordered" evidence="1">
    <location>
        <begin position="324"/>
        <end position="636"/>
    </location>
</feature>
<feature type="region of interest" description="Disordered" evidence="1">
    <location>
        <begin position="1203"/>
        <end position="1283"/>
    </location>
</feature>
<evidence type="ECO:0000313" key="2">
    <source>
        <dbReference type="EMBL" id="KAG7175074.1"/>
    </source>
</evidence>
<feature type="compositionally biased region" description="Polar residues" evidence="1">
    <location>
        <begin position="1134"/>
        <end position="1144"/>
    </location>
</feature>
<feature type="compositionally biased region" description="Polar residues" evidence="1">
    <location>
        <begin position="501"/>
        <end position="511"/>
    </location>
</feature>
<dbReference type="EMBL" id="JAHLQT010006356">
    <property type="protein sequence ID" value="KAG7175074.1"/>
    <property type="molecule type" value="Genomic_DNA"/>
</dbReference>
<proteinExistence type="predicted"/>
<feature type="compositionally biased region" description="Basic and acidic residues" evidence="1">
    <location>
        <begin position="403"/>
        <end position="415"/>
    </location>
</feature>
<dbReference type="Proteomes" id="UP000747542">
    <property type="component" value="Unassembled WGS sequence"/>
</dbReference>
<feature type="region of interest" description="Disordered" evidence="1">
    <location>
        <begin position="1131"/>
        <end position="1169"/>
    </location>
</feature>
<feature type="compositionally biased region" description="Polar residues" evidence="1">
    <location>
        <begin position="668"/>
        <end position="683"/>
    </location>
</feature>
<feature type="region of interest" description="Disordered" evidence="1">
    <location>
        <begin position="169"/>
        <end position="240"/>
    </location>
</feature>
<comment type="caution">
    <text evidence="2">The sequence shown here is derived from an EMBL/GenBank/DDBJ whole genome shotgun (WGS) entry which is preliminary data.</text>
</comment>
<feature type="compositionally biased region" description="Basic residues" evidence="1">
    <location>
        <begin position="324"/>
        <end position="338"/>
    </location>
</feature>
<feature type="compositionally biased region" description="Basic and acidic residues" evidence="1">
    <location>
        <begin position="449"/>
        <end position="464"/>
    </location>
</feature>
<feature type="compositionally biased region" description="Low complexity" evidence="1">
    <location>
        <begin position="1159"/>
        <end position="1169"/>
    </location>
</feature>
<accession>A0A8J5N946</accession>
<feature type="region of interest" description="Disordered" evidence="1">
    <location>
        <begin position="888"/>
        <end position="945"/>
    </location>
</feature>
<feature type="compositionally biased region" description="Basic and acidic residues" evidence="1">
    <location>
        <begin position="744"/>
        <end position="753"/>
    </location>
</feature>
<feature type="compositionally biased region" description="Low complexity" evidence="1">
    <location>
        <begin position="169"/>
        <end position="181"/>
    </location>
</feature>
<feature type="compositionally biased region" description="Basic and acidic residues" evidence="1">
    <location>
        <begin position="489"/>
        <end position="500"/>
    </location>
</feature>
<feature type="compositionally biased region" description="Polar residues" evidence="1">
    <location>
        <begin position="570"/>
        <end position="592"/>
    </location>
</feature>
<keyword evidence="3" id="KW-1185">Reference proteome</keyword>
<evidence type="ECO:0000256" key="1">
    <source>
        <dbReference type="SAM" id="MobiDB-lite"/>
    </source>
</evidence>
<feature type="compositionally biased region" description="Basic and acidic residues" evidence="1">
    <location>
        <begin position="533"/>
        <end position="563"/>
    </location>
</feature>
<feature type="region of interest" description="Disordered" evidence="1">
    <location>
        <begin position="1302"/>
        <end position="1361"/>
    </location>
</feature>
<feature type="compositionally biased region" description="Polar residues" evidence="1">
    <location>
        <begin position="357"/>
        <end position="379"/>
    </location>
</feature>